<dbReference type="Gene3D" id="3.40.50.150">
    <property type="entry name" value="Vaccinia Virus protein VP39"/>
    <property type="match status" value="1"/>
</dbReference>
<accession>A0A4Y9ZF75</accession>
<dbReference type="SUPFAM" id="SSF53335">
    <property type="entry name" value="S-adenosyl-L-methionine-dependent methyltransferases"/>
    <property type="match status" value="1"/>
</dbReference>
<evidence type="ECO:0000256" key="2">
    <source>
        <dbReference type="ARBA" id="ARBA00022679"/>
    </source>
</evidence>
<evidence type="ECO:0000313" key="5">
    <source>
        <dbReference type="EMBL" id="TFY73405.1"/>
    </source>
</evidence>
<keyword evidence="6" id="KW-1185">Reference proteome</keyword>
<evidence type="ECO:0000256" key="4">
    <source>
        <dbReference type="ARBA" id="ARBA00038314"/>
    </source>
</evidence>
<dbReference type="EMBL" id="SFCI01002899">
    <property type="protein sequence ID" value="TFY73405.1"/>
    <property type="molecule type" value="Genomic_DNA"/>
</dbReference>
<reference evidence="5 6" key="1">
    <citation type="submission" date="2019-02" db="EMBL/GenBank/DDBJ databases">
        <title>Genome sequencing of the rare red list fungi Hericium alpestre (H. flagellum).</title>
        <authorList>
            <person name="Buettner E."/>
            <person name="Kellner H."/>
        </authorList>
    </citation>
    <scope>NUCLEOTIDE SEQUENCE [LARGE SCALE GENOMIC DNA]</scope>
    <source>
        <strain evidence="5 6">DSM 108284</strain>
    </source>
</reference>
<evidence type="ECO:0000313" key="6">
    <source>
        <dbReference type="Proteomes" id="UP000298061"/>
    </source>
</evidence>
<dbReference type="GO" id="GO:0016740">
    <property type="term" value="F:transferase activity"/>
    <property type="evidence" value="ECO:0007669"/>
    <property type="project" value="UniProtKB-KW"/>
</dbReference>
<name>A0A4Y9ZF75_9AGAM</name>
<dbReference type="OrthoDB" id="2094832at2759"/>
<comment type="similarity">
    <text evidence="4">Belongs to the class I-like SAM-binding methyltransferase superfamily.</text>
</comment>
<dbReference type="STRING" id="135208.A0A4Y9ZF75"/>
<proteinExistence type="inferred from homology"/>
<gene>
    <name evidence="5" type="ORF">EWM64_g10608</name>
</gene>
<evidence type="ECO:0000256" key="1">
    <source>
        <dbReference type="ARBA" id="ARBA00005179"/>
    </source>
</evidence>
<sequence length="225" mass="25148">MLRSFRLTSEPRLKISRLPAYPQLLKLERSGAILLDVGCCFGNDIYKAVADGYPLENVVTTDLHQGFWDAGLKLFKRTPGAEGNIPFIAGDVFDPQNLEGVPVFTTASPPRTPKPVLKDLTSLNPLRGHLQLARALGCLLSPESGSMVFGQHGGMPQKGSRETILPGHFMFCHSPESWTELWDGMVFEKGTVKVEAEIVVVDREDFKRIWPKATYYWLNWSVTML</sequence>
<dbReference type="Proteomes" id="UP000298061">
    <property type="component" value="Unassembled WGS sequence"/>
</dbReference>
<keyword evidence="3" id="KW-0949">S-adenosyl-L-methionine</keyword>
<dbReference type="InterPro" id="IPR029063">
    <property type="entry name" value="SAM-dependent_MTases_sf"/>
</dbReference>
<evidence type="ECO:0008006" key="7">
    <source>
        <dbReference type="Google" id="ProtNLM"/>
    </source>
</evidence>
<protein>
    <recommendedName>
        <fullName evidence="7">Methyltransferase domain-containing protein</fullName>
    </recommendedName>
</protein>
<dbReference type="AlphaFoldDB" id="A0A4Y9ZF75"/>
<organism evidence="5 6">
    <name type="scientific">Hericium alpestre</name>
    <dbReference type="NCBI Taxonomy" id="135208"/>
    <lineage>
        <taxon>Eukaryota</taxon>
        <taxon>Fungi</taxon>
        <taxon>Dikarya</taxon>
        <taxon>Basidiomycota</taxon>
        <taxon>Agaricomycotina</taxon>
        <taxon>Agaricomycetes</taxon>
        <taxon>Russulales</taxon>
        <taxon>Hericiaceae</taxon>
        <taxon>Hericium</taxon>
    </lineage>
</organism>
<dbReference type="PANTHER" id="PTHR35897:SF1">
    <property type="entry name" value="METHYLTRANSFERASE AUSD"/>
    <property type="match status" value="1"/>
</dbReference>
<dbReference type="PANTHER" id="PTHR35897">
    <property type="entry name" value="METHYLTRANSFERASE AUSD"/>
    <property type="match status" value="1"/>
</dbReference>
<comment type="caution">
    <text evidence="5">The sequence shown here is derived from an EMBL/GenBank/DDBJ whole genome shotgun (WGS) entry which is preliminary data.</text>
</comment>
<comment type="pathway">
    <text evidence="1">Secondary metabolite biosynthesis.</text>
</comment>
<evidence type="ECO:0000256" key="3">
    <source>
        <dbReference type="ARBA" id="ARBA00022691"/>
    </source>
</evidence>
<keyword evidence="2" id="KW-0808">Transferase</keyword>
<dbReference type="InterPro" id="IPR051654">
    <property type="entry name" value="Meroterpenoid_MTases"/>
</dbReference>